<keyword evidence="6 9" id="KW-0067">ATP-binding</keyword>
<accession>A0ABM7UCL6</accession>
<name>A0ABM7UCL6_9CHRO</name>
<keyword evidence="13" id="KW-1185">Reference proteome</keyword>
<evidence type="ECO:0000256" key="7">
    <source>
        <dbReference type="ARBA" id="ARBA00023012"/>
    </source>
</evidence>
<dbReference type="EMBL" id="AP024987">
    <property type="protein sequence ID" value="BDA40082.1"/>
    <property type="molecule type" value="Genomic_DNA"/>
</dbReference>
<comment type="domain">
    <text evidence="9">The N-terminus interacts with KaiC, while the C-terminal histidine kinase domain autophosphorylates and is probably responsible for self-oligomerization. The N-terminal domain stimulates the C-terminus to autophosphorylate.</text>
</comment>
<gene>
    <name evidence="9" type="primary">sasA</name>
    <name evidence="12" type="ORF">CPARK_000092100</name>
</gene>
<dbReference type="Gene3D" id="3.40.30.10">
    <property type="entry name" value="Glutaredoxin"/>
    <property type="match status" value="1"/>
</dbReference>
<dbReference type="InterPro" id="IPR011649">
    <property type="entry name" value="KaiB_domain"/>
</dbReference>
<evidence type="ECO:0000256" key="8">
    <source>
        <dbReference type="ARBA" id="ARBA00023108"/>
    </source>
</evidence>
<dbReference type="InterPro" id="IPR004358">
    <property type="entry name" value="Sig_transdc_His_kin-like_C"/>
</dbReference>
<dbReference type="Pfam" id="PF07689">
    <property type="entry name" value="KaiB"/>
    <property type="match status" value="1"/>
</dbReference>
<dbReference type="InterPro" id="IPR036097">
    <property type="entry name" value="HisK_dim/P_sf"/>
</dbReference>
<dbReference type="CDD" id="cd00075">
    <property type="entry name" value="HATPase"/>
    <property type="match status" value="1"/>
</dbReference>
<dbReference type="HAMAP" id="MF_01837">
    <property type="entry name" value="Kinase_SasA"/>
    <property type="match status" value="1"/>
</dbReference>
<dbReference type="NCBIfam" id="NF006800">
    <property type="entry name" value="PRK09303.1"/>
    <property type="match status" value="1"/>
</dbReference>
<reference evidence="12 13" key="1">
    <citation type="submission" date="2021-08" db="EMBL/GenBank/DDBJ databases">
        <title>Endosymbiont genome of Braarudosphaera bigelowii.</title>
        <authorList>
            <person name="Suzuki S."/>
            <person name="Ishida K."/>
        </authorList>
    </citation>
    <scope>NUCLEOTIDE SEQUENCE [LARGE SCALE GENOMIC DNA]</scope>
    <source>
        <strain evidence="12">CPSB-1</strain>
    </source>
</reference>
<sequence length="387" mass="44963">MVKTLKYRINTENDYFIPMSIQLLLFVDERPSSSEYVRLIRDYIEIIKKSCPCQLEVIEIRKQPHLVEHFRLVATPALVKVSPGQKQILAGSNLISQLEKWWPQWKSLLERKHSNYQIEKSTVSKIGLIEYSAELIRLSDEVFRLKKEKKDLLDQLNFKDQVLAMLAHDLRSPLTATSIAIDTLEIVQDKEINERYIKLKKQLFSQIHNQLQIMNRLITDILQASKSINGELKVERTEVFLSHLFRGIFRRYVNLLKEKSINLTQDIPEDIPGVYADEELIRQVVINLLDNAIKYTPENGQVTLSILHRTSQKVQVSISDTGPGIPKEKEERIFEGHFRLQRDQGKEGYGLGLSLCRKIIRVHYGQIWVDSVLGQGSCFHFTLPVYR</sequence>
<evidence type="ECO:0000313" key="12">
    <source>
        <dbReference type="EMBL" id="BDA40082.1"/>
    </source>
</evidence>
<dbReference type="Proteomes" id="UP001319803">
    <property type="component" value="Chromosome"/>
</dbReference>
<dbReference type="InterPro" id="IPR023527">
    <property type="entry name" value="Kinase_SasA"/>
</dbReference>
<keyword evidence="10" id="KW-0175">Coiled coil</keyword>
<evidence type="ECO:0000256" key="3">
    <source>
        <dbReference type="ARBA" id="ARBA00022679"/>
    </source>
</evidence>
<dbReference type="SMART" id="SM01248">
    <property type="entry name" value="KaiB"/>
    <property type="match status" value="1"/>
</dbReference>
<dbReference type="InterPro" id="IPR005467">
    <property type="entry name" value="His_kinase_dom"/>
</dbReference>
<dbReference type="InterPro" id="IPR003594">
    <property type="entry name" value="HATPase_dom"/>
</dbReference>
<organism evidence="12 13">
    <name type="scientific">cyanobacterium endosymbiont of Braarudosphaera bigelowii</name>
    <dbReference type="NCBI Taxonomy" id="1285375"/>
    <lineage>
        <taxon>Bacteria</taxon>
        <taxon>Bacillati</taxon>
        <taxon>Cyanobacteriota</taxon>
        <taxon>Cyanophyceae</taxon>
        <taxon>Oscillatoriophycideae</taxon>
        <taxon>Chroococcales</taxon>
        <taxon>Aphanothecaceae</taxon>
        <taxon>Candidatus Atelocyanobacterium</taxon>
        <taxon>Candidatus Atelocyanobacterium thalassae</taxon>
    </lineage>
</organism>
<dbReference type="Gene3D" id="3.30.565.10">
    <property type="entry name" value="Histidine kinase-like ATPase, C-terminal domain"/>
    <property type="match status" value="1"/>
</dbReference>
<evidence type="ECO:0000259" key="11">
    <source>
        <dbReference type="PROSITE" id="PS50109"/>
    </source>
</evidence>
<dbReference type="CDD" id="cd02978">
    <property type="entry name" value="KaiB_like"/>
    <property type="match status" value="1"/>
</dbReference>
<evidence type="ECO:0000256" key="4">
    <source>
        <dbReference type="ARBA" id="ARBA00022741"/>
    </source>
</evidence>
<dbReference type="Pfam" id="PF02518">
    <property type="entry name" value="HATPase_c"/>
    <property type="match status" value="1"/>
</dbReference>
<evidence type="ECO:0000256" key="1">
    <source>
        <dbReference type="ARBA" id="ARBA00000085"/>
    </source>
</evidence>
<dbReference type="EC" id="2.7.13.3" evidence="9"/>
<dbReference type="InterPro" id="IPR036249">
    <property type="entry name" value="Thioredoxin-like_sf"/>
</dbReference>
<dbReference type="CDD" id="cd00082">
    <property type="entry name" value="HisKA"/>
    <property type="match status" value="1"/>
</dbReference>
<dbReference type="Gene3D" id="1.10.287.130">
    <property type="match status" value="1"/>
</dbReference>
<dbReference type="InterPro" id="IPR050736">
    <property type="entry name" value="Sensor_HK_Regulatory"/>
</dbReference>
<evidence type="ECO:0000256" key="5">
    <source>
        <dbReference type="ARBA" id="ARBA00022777"/>
    </source>
</evidence>
<dbReference type="SUPFAM" id="SSF55874">
    <property type="entry name" value="ATPase domain of HSP90 chaperone/DNA topoisomerase II/histidine kinase"/>
    <property type="match status" value="1"/>
</dbReference>
<keyword evidence="8 9" id="KW-0090">Biological rhythms</keyword>
<feature type="domain" description="Histidine kinase" evidence="11">
    <location>
        <begin position="165"/>
        <end position="387"/>
    </location>
</feature>
<keyword evidence="7 9" id="KW-0902">Two-component regulatory system</keyword>
<keyword evidence="3 9" id="KW-0808">Transferase</keyword>
<dbReference type="PANTHER" id="PTHR43711">
    <property type="entry name" value="TWO-COMPONENT HISTIDINE KINASE"/>
    <property type="match status" value="1"/>
</dbReference>
<feature type="modified residue" description="Phosphohistidine; by autocatalysis" evidence="9">
    <location>
        <position position="168"/>
    </location>
</feature>
<protein>
    <recommendedName>
        <fullName evidence="9">Adaptive-response sensory-kinase SasA</fullName>
        <ecNumber evidence="9">2.7.13.3</ecNumber>
    </recommendedName>
    <alternativeName>
        <fullName evidence="9">Sensor histidine kinase SasA</fullName>
    </alternativeName>
</protein>
<dbReference type="PRINTS" id="PR00344">
    <property type="entry name" value="BCTRLSENSOR"/>
</dbReference>
<dbReference type="RefSeq" id="WP_407084175.1">
    <property type="nucleotide sequence ID" value="NZ_AP024987.1"/>
</dbReference>
<dbReference type="SUPFAM" id="SSF52833">
    <property type="entry name" value="Thioredoxin-like"/>
    <property type="match status" value="1"/>
</dbReference>
<feature type="coiled-coil region" evidence="10">
    <location>
        <begin position="128"/>
        <end position="155"/>
    </location>
</feature>
<dbReference type="InterPro" id="IPR003661">
    <property type="entry name" value="HisK_dim/P_dom"/>
</dbReference>
<comment type="function">
    <text evidence="9">Member of the two-component regulatory system SasA/RpaA involved in genome-wide circadian gene expression. One of several clock output pathways. Participates in the Kai clock protein complex, the main circadian regulator in cyanobacteria, via its interaction with KaiC. KaiC enhances the autophosphorylation activity of SasA, which then transfers its phosphate group to RpaA to activate it. In addition to its output function, recruits fold-shifted KaiB (KaiB(fs)) to KaiC to cooperatively form the KaiB(6):KaiC(6) complex (independent of SasA kinase activity). Required for robustness of the circadian rhythm of gene expression and is involved in clock output, also required for adaptation to light/dark cycles.</text>
</comment>
<comment type="subunit">
    <text evidence="9">Homooligomerizes. Interacts with KaiC. Participates in the KaiABC clock complex, whose core is composed of a KaiC homohexamer, 6 KaiB and up to 6 KaiA dimers. SasA and KaiB(fs) compete to bind to KaiC.</text>
</comment>
<comment type="catalytic activity">
    <reaction evidence="1 9">
        <text>ATP + protein L-histidine = ADP + protein N-phospho-L-histidine.</text>
        <dbReference type="EC" id="2.7.13.3"/>
    </reaction>
</comment>
<keyword evidence="5 9" id="KW-0418">Kinase</keyword>
<evidence type="ECO:0000256" key="2">
    <source>
        <dbReference type="ARBA" id="ARBA00022553"/>
    </source>
</evidence>
<dbReference type="PROSITE" id="PS50109">
    <property type="entry name" value="HIS_KIN"/>
    <property type="match status" value="1"/>
</dbReference>
<dbReference type="Pfam" id="PF00512">
    <property type="entry name" value="HisKA"/>
    <property type="match status" value="1"/>
</dbReference>
<dbReference type="SUPFAM" id="SSF47384">
    <property type="entry name" value="Homodimeric domain of signal transducing histidine kinase"/>
    <property type="match status" value="1"/>
</dbReference>
<keyword evidence="4 9" id="KW-0547">Nucleotide-binding</keyword>
<dbReference type="SMART" id="SM00387">
    <property type="entry name" value="HATPase_c"/>
    <property type="match status" value="1"/>
</dbReference>
<evidence type="ECO:0000313" key="13">
    <source>
        <dbReference type="Proteomes" id="UP001319803"/>
    </source>
</evidence>
<dbReference type="SMART" id="SM00388">
    <property type="entry name" value="HisKA"/>
    <property type="match status" value="1"/>
</dbReference>
<proteinExistence type="inferred from homology"/>
<dbReference type="InterPro" id="IPR036890">
    <property type="entry name" value="HATPase_C_sf"/>
</dbReference>
<keyword evidence="2 9" id="KW-0597">Phosphoprotein</keyword>
<evidence type="ECO:0000256" key="6">
    <source>
        <dbReference type="ARBA" id="ARBA00022840"/>
    </source>
</evidence>
<evidence type="ECO:0000256" key="10">
    <source>
        <dbReference type="SAM" id="Coils"/>
    </source>
</evidence>
<dbReference type="PANTHER" id="PTHR43711:SF26">
    <property type="entry name" value="SENSOR HISTIDINE KINASE RCSC"/>
    <property type="match status" value="1"/>
</dbReference>
<evidence type="ECO:0000256" key="9">
    <source>
        <dbReference type="HAMAP-Rule" id="MF_01837"/>
    </source>
</evidence>